<feature type="transmembrane region" description="Helical" evidence="4">
    <location>
        <begin position="274"/>
        <end position="291"/>
    </location>
</feature>
<reference evidence="6" key="1">
    <citation type="journal article" date="2020" name="mSystems">
        <title>Genome- and Community-Level Interaction Insights into Carbon Utilization and Element Cycling Functions of Hydrothermarchaeota in Hydrothermal Sediment.</title>
        <authorList>
            <person name="Zhou Z."/>
            <person name="Liu Y."/>
            <person name="Xu W."/>
            <person name="Pan J."/>
            <person name="Luo Z.H."/>
            <person name="Li M."/>
        </authorList>
    </citation>
    <scope>NUCLEOTIDE SEQUENCE [LARGE SCALE GENOMIC DNA]</scope>
    <source>
        <strain evidence="6">SpSt-479</strain>
    </source>
</reference>
<dbReference type="PANTHER" id="PTHR23518:SF2">
    <property type="entry name" value="MAJOR FACILITATOR SUPERFAMILY TRANSPORTER"/>
    <property type="match status" value="1"/>
</dbReference>
<dbReference type="CDD" id="cd17370">
    <property type="entry name" value="MFS_MJ1317_like"/>
    <property type="match status" value="1"/>
</dbReference>
<gene>
    <name evidence="6" type="ORF">ENS31_10705</name>
</gene>
<evidence type="ECO:0000313" key="6">
    <source>
        <dbReference type="EMBL" id="HFI91978.1"/>
    </source>
</evidence>
<keyword evidence="1 4" id="KW-0812">Transmembrane</keyword>
<evidence type="ECO:0000256" key="3">
    <source>
        <dbReference type="ARBA" id="ARBA00023136"/>
    </source>
</evidence>
<name>A0A7V2ZL35_9BACT</name>
<accession>A0A7V2ZL35</accession>
<dbReference type="PROSITE" id="PS50850">
    <property type="entry name" value="MFS"/>
    <property type="match status" value="1"/>
</dbReference>
<feature type="domain" description="Major facilitator superfamily (MFS) profile" evidence="5">
    <location>
        <begin position="20"/>
        <end position="413"/>
    </location>
</feature>
<feature type="transmembrane region" description="Helical" evidence="4">
    <location>
        <begin position="392"/>
        <end position="411"/>
    </location>
</feature>
<evidence type="ECO:0000256" key="2">
    <source>
        <dbReference type="ARBA" id="ARBA00022989"/>
    </source>
</evidence>
<dbReference type="Gene3D" id="1.20.1250.20">
    <property type="entry name" value="MFS general substrate transporter like domains"/>
    <property type="match status" value="2"/>
</dbReference>
<dbReference type="GO" id="GO:0022857">
    <property type="term" value="F:transmembrane transporter activity"/>
    <property type="evidence" value="ECO:0007669"/>
    <property type="project" value="InterPro"/>
</dbReference>
<keyword evidence="2 4" id="KW-1133">Transmembrane helix</keyword>
<feature type="transmembrane region" description="Helical" evidence="4">
    <location>
        <begin position="232"/>
        <end position="254"/>
    </location>
</feature>
<feature type="transmembrane region" description="Helical" evidence="4">
    <location>
        <begin position="362"/>
        <end position="386"/>
    </location>
</feature>
<feature type="transmembrane region" description="Helical" evidence="4">
    <location>
        <begin position="298"/>
        <end position="320"/>
    </location>
</feature>
<feature type="transmembrane region" description="Helical" evidence="4">
    <location>
        <begin position="326"/>
        <end position="342"/>
    </location>
</feature>
<organism evidence="6">
    <name type="scientific">Ignavibacterium album</name>
    <dbReference type="NCBI Taxonomy" id="591197"/>
    <lineage>
        <taxon>Bacteria</taxon>
        <taxon>Pseudomonadati</taxon>
        <taxon>Ignavibacteriota</taxon>
        <taxon>Ignavibacteria</taxon>
        <taxon>Ignavibacteriales</taxon>
        <taxon>Ignavibacteriaceae</taxon>
        <taxon>Ignavibacterium</taxon>
    </lineage>
</organism>
<dbReference type="InterPro" id="IPR036259">
    <property type="entry name" value="MFS_trans_sf"/>
</dbReference>
<dbReference type="SUPFAM" id="SSF103473">
    <property type="entry name" value="MFS general substrate transporter"/>
    <property type="match status" value="1"/>
</dbReference>
<protein>
    <submittedName>
        <fullName evidence="6">MFS transporter</fullName>
    </submittedName>
</protein>
<dbReference type="Pfam" id="PF07690">
    <property type="entry name" value="MFS_1"/>
    <property type="match status" value="2"/>
</dbReference>
<dbReference type="InterPro" id="IPR020846">
    <property type="entry name" value="MFS_dom"/>
</dbReference>
<evidence type="ECO:0000256" key="1">
    <source>
        <dbReference type="ARBA" id="ARBA00022692"/>
    </source>
</evidence>
<feature type="transmembrane region" description="Helical" evidence="4">
    <location>
        <begin position="100"/>
        <end position="120"/>
    </location>
</feature>
<dbReference type="EMBL" id="DSUJ01000008">
    <property type="protein sequence ID" value="HFI91978.1"/>
    <property type="molecule type" value="Genomic_DNA"/>
</dbReference>
<dbReference type="InterPro" id="IPR011701">
    <property type="entry name" value="MFS"/>
</dbReference>
<keyword evidence="3 4" id="KW-0472">Membrane</keyword>
<evidence type="ECO:0000259" key="5">
    <source>
        <dbReference type="PROSITE" id="PS50850"/>
    </source>
</evidence>
<proteinExistence type="predicted"/>
<feature type="transmembrane region" description="Helical" evidence="4">
    <location>
        <begin position="151"/>
        <end position="171"/>
    </location>
</feature>
<sequence>MKTKSEKNEIQKNSNWLNRNTIGMSLTSFFSDACHEMATAILPGFLSTIGAPPSALGLIEGTADAISSFVKLGVGWISDKFGHRKFLATLGYFLTGFSKSLFAIALSWHLIFFGRVVGWLGRGIRGPIRDAMLTDSVSEENRGKAFGFHRAGDTLGAIVGPIIGIFLLSYWQPFASIDQSKPFRYVFLVTLIPGLLSVLTFALMITEKRKDINHSLKFWLTLKGLPHSFRKYLVGIGVFGAGDFAPTFFILAATTLLTPEYGVIKAAQLAGTMYIVRNIVYALASFPIGALSDKIKRVYLLAGGYFIAVITMQGFILAFAFSYTNLIYLFSLFVLSGIYISAEDTLESTITADLVSPEIRGIGMGVLGTVNGLGDFISSILIGFLWTTISPAIGFATAGLLMLVGTFVILLHK</sequence>
<comment type="caution">
    <text evidence="6">The sequence shown here is derived from an EMBL/GenBank/DDBJ whole genome shotgun (WGS) entry which is preliminary data.</text>
</comment>
<dbReference type="PANTHER" id="PTHR23518">
    <property type="entry name" value="C-METHYLTRANSFERASE"/>
    <property type="match status" value="1"/>
</dbReference>
<feature type="transmembrane region" description="Helical" evidence="4">
    <location>
        <begin position="183"/>
        <end position="205"/>
    </location>
</feature>
<evidence type="ECO:0000256" key="4">
    <source>
        <dbReference type="SAM" id="Phobius"/>
    </source>
</evidence>
<dbReference type="AlphaFoldDB" id="A0A7V2ZL35"/>